<keyword evidence="2" id="KW-0812">Transmembrane</keyword>
<dbReference type="Proteomes" id="UP000326979">
    <property type="component" value="Unassembled WGS sequence"/>
</dbReference>
<evidence type="ECO:0000313" key="3">
    <source>
        <dbReference type="EMBL" id="MPY46650.1"/>
    </source>
</evidence>
<dbReference type="RefSeq" id="WP_152791860.1">
    <property type="nucleotide sequence ID" value="NZ_BAABEQ010000185.1"/>
</dbReference>
<proteinExistence type="predicted"/>
<gene>
    <name evidence="3" type="ORF">FNH04_44155</name>
</gene>
<dbReference type="EMBL" id="VJZE01000735">
    <property type="protein sequence ID" value="MPY46650.1"/>
    <property type="molecule type" value="Genomic_DNA"/>
</dbReference>
<comment type="caution">
    <text evidence="3">The sequence shown here is derived from an EMBL/GenBank/DDBJ whole genome shotgun (WGS) entry which is preliminary data.</text>
</comment>
<sequence length="64" mass="6707">MHKPPPAPKPTPSVRPEPSPASVAYPPYRTPSRRQAPSGGPSLVTLTLLVTAPAVFAVAALRPR</sequence>
<feature type="transmembrane region" description="Helical" evidence="2">
    <location>
        <begin position="43"/>
        <end position="61"/>
    </location>
</feature>
<organism evidence="3 4">
    <name type="scientific">Streptomyces phyllanthi</name>
    <dbReference type="NCBI Taxonomy" id="1803180"/>
    <lineage>
        <taxon>Bacteria</taxon>
        <taxon>Bacillati</taxon>
        <taxon>Actinomycetota</taxon>
        <taxon>Actinomycetes</taxon>
        <taxon>Kitasatosporales</taxon>
        <taxon>Streptomycetaceae</taxon>
        <taxon>Streptomyces</taxon>
    </lineage>
</organism>
<protein>
    <recommendedName>
        <fullName evidence="5">Proline-rich protein</fullName>
    </recommendedName>
</protein>
<dbReference type="AlphaFoldDB" id="A0A5N8WGQ8"/>
<keyword evidence="2" id="KW-0472">Membrane</keyword>
<accession>A0A5N8WGQ8</accession>
<reference evidence="3 4" key="1">
    <citation type="submission" date="2019-07" db="EMBL/GenBank/DDBJ databases">
        <title>New species of Amycolatopsis and Streptomyces.</title>
        <authorList>
            <person name="Duangmal K."/>
            <person name="Teo W.F.A."/>
            <person name="Lipun K."/>
        </authorList>
    </citation>
    <scope>NUCLEOTIDE SEQUENCE [LARGE SCALE GENOMIC DNA]</scope>
    <source>
        <strain evidence="3 4">TISTR 2346</strain>
    </source>
</reference>
<keyword evidence="2" id="KW-1133">Transmembrane helix</keyword>
<evidence type="ECO:0000313" key="4">
    <source>
        <dbReference type="Proteomes" id="UP000326979"/>
    </source>
</evidence>
<keyword evidence="4" id="KW-1185">Reference proteome</keyword>
<evidence type="ECO:0000256" key="1">
    <source>
        <dbReference type="SAM" id="MobiDB-lite"/>
    </source>
</evidence>
<name>A0A5N8WGQ8_9ACTN</name>
<evidence type="ECO:0008006" key="5">
    <source>
        <dbReference type="Google" id="ProtNLM"/>
    </source>
</evidence>
<feature type="compositionally biased region" description="Pro residues" evidence="1">
    <location>
        <begin position="1"/>
        <end position="19"/>
    </location>
</feature>
<feature type="region of interest" description="Disordered" evidence="1">
    <location>
        <begin position="1"/>
        <end position="41"/>
    </location>
</feature>
<evidence type="ECO:0000256" key="2">
    <source>
        <dbReference type="SAM" id="Phobius"/>
    </source>
</evidence>